<evidence type="ECO:0000256" key="3">
    <source>
        <dbReference type="ARBA" id="ARBA00022553"/>
    </source>
</evidence>
<accession>A0A7Z7BFY7</accession>
<proteinExistence type="predicted"/>
<name>A0A7Z7BFY7_9BURK</name>
<organism evidence="7 8">
    <name type="scientific">Paraburkholderia steynii</name>
    <dbReference type="NCBI Taxonomy" id="1245441"/>
    <lineage>
        <taxon>Bacteria</taxon>
        <taxon>Pseudomonadati</taxon>
        <taxon>Pseudomonadota</taxon>
        <taxon>Betaproteobacteria</taxon>
        <taxon>Burkholderiales</taxon>
        <taxon>Burkholderiaceae</taxon>
        <taxon>Paraburkholderia</taxon>
    </lineage>
</organism>
<dbReference type="Pfam" id="PF00512">
    <property type="entry name" value="HisKA"/>
    <property type="match status" value="1"/>
</dbReference>
<evidence type="ECO:0000313" key="7">
    <source>
        <dbReference type="EMBL" id="SDI92235.1"/>
    </source>
</evidence>
<gene>
    <name evidence="7" type="ORF">SAMN04487926_12748</name>
</gene>
<dbReference type="InterPro" id="IPR003661">
    <property type="entry name" value="HisK_dim/P_dom"/>
</dbReference>
<dbReference type="Gene3D" id="3.30.565.10">
    <property type="entry name" value="Histidine kinase-like ATPase, C-terminal domain"/>
    <property type="match status" value="1"/>
</dbReference>
<dbReference type="RefSeq" id="WP_091787013.1">
    <property type="nucleotide sequence ID" value="NZ_FNDI01000027.1"/>
</dbReference>
<dbReference type="PANTHER" id="PTHR43047:SF72">
    <property type="entry name" value="OSMOSENSING HISTIDINE PROTEIN KINASE SLN1"/>
    <property type="match status" value="1"/>
</dbReference>
<dbReference type="PANTHER" id="PTHR43047">
    <property type="entry name" value="TWO-COMPONENT HISTIDINE PROTEIN KINASE"/>
    <property type="match status" value="1"/>
</dbReference>
<dbReference type="InterPro" id="IPR005467">
    <property type="entry name" value="His_kinase_dom"/>
</dbReference>
<dbReference type="SMART" id="SM00388">
    <property type="entry name" value="HisKA"/>
    <property type="match status" value="1"/>
</dbReference>
<evidence type="ECO:0000256" key="2">
    <source>
        <dbReference type="ARBA" id="ARBA00012438"/>
    </source>
</evidence>
<dbReference type="SUPFAM" id="SSF55874">
    <property type="entry name" value="ATPase domain of HSP90 chaperone/DNA topoisomerase II/histidine kinase"/>
    <property type="match status" value="1"/>
</dbReference>
<dbReference type="InterPro" id="IPR003594">
    <property type="entry name" value="HATPase_dom"/>
</dbReference>
<dbReference type="GO" id="GO:0000155">
    <property type="term" value="F:phosphorelay sensor kinase activity"/>
    <property type="evidence" value="ECO:0007669"/>
    <property type="project" value="InterPro"/>
</dbReference>
<evidence type="ECO:0000256" key="1">
    <source>
        <dbReference type="ARBA" id="ARBA00000085"/>
    </source>
</evidence>
<dbReference type="Gene3D" id="1.10.287.130">
    <property type="match status" value="1"/>
</dbReference>
<dbReference type="Proteomes" id="UP000198900">
    <property type="component" value="Unassembled WGS sequence"/>
</dbReference>
<dbReference type="InterPro" id="IPR004358">
    <property type="entry name" value="Sig_transdc_His_kin-like_C"/>
</dbReference>
<keyword evidence="4" id="KW-0808">Transferase</keyword>
<dbReference type="Pfam" id="PF02518">
    <property type="entry name" value="HATPase_c"/>
    <property type="match status" value="1"/>
</dbReference>
<evidence type="ECO:0000259" key="6">
    <source>
        <dbReference type="PROSITE" id="PS50109"/>
    </source>
</evidence>
<dbReference type="InterPro" id="IPR036097">
    <property type="entry name" value="HisK_dim/P_sf"/>
</dbReference>
<dbReference type="GO" id="GO:0005886">
    <property type="term" value="C:plasma membrane"/>
    <property type="evidence" value="ECO:0007669"/>
    <property type="project" value="TreeGrafter"/>
</dbReference>
<reference evidence="7" key="1">
    <citation type="submission" date="2016-10" db="EMBL/GenBank/DDBJ databases">
        <authorList>
            <person name="Varghese N."/>
            <person name="Submissions S."/>
        </authorList>
    </citation>
    <scope>NUCLEOTIDE SEQUENCE [LARGE SCALE GENOMIC DNA]</scope>
    <source>
        <strain evidence="7">YR281</strain>
    </source>
</reference>
<dbReference type="CDD" id="cd00075">
    <property type="entry name" value="HATPase"/>
    <property type="match status" value="1"/>
</dbReference>
<feature type="domain" description="Histidine kinase" evidence="6">
    <location>
        <begin position="158"/>
        <end position="371"/>
    </location>
</feature>
<dbReference type="SMART" id="SM00387">
    <property type="entry name" value="HATPase_c"/>
    <property type="match status" value="1"/>
</dbReference>
<dbReference type="PROSITE" id="PS50109">
    <property type="entry name" value="HIS_KIN"/>
    <property type="match status" value="1"/>
</dbReference>
<keyword evidence="5" id="KW-0418">Kinase</keyword>
<dbReference type="InterPro" id="IPR036890">
    <property type="entry name" value="HATPase_C_sf"/>
</dbReference>
<dbReference type="CDD" id="cd00082">
    <property type="entry name" value="HisKA"/>
    <property type="match status" value="1"/>
</dbReference>
<keyword evidence="8" id="KW-1185">Reference proteome</keyword>
<protein>
    <recommendedName>
        <fullName evidence="2">histidine kinase</fullName>
        <ecNumber evidence="2">2.7.13.3</ecNumber>
    </recommendedName>
</protein>
<evidence type="ECO:0000256" key="5">
    <source>
        <dbReference type="ARBA" id="ARBA00022777"/>
    </source>
</evidence>
<dbReference type="EMBL" id="FNDI01000027">
    <property type="protein sequence ID" value="SDI92235.1"/>
    <property type="molecule type" value="Genomic_DNA"/>
</dbReference>
<evidence type="ECO:0000313" key="8">
    <source>
        <dbReference type="Proteomes" id="UP000198900"/>
    </source>
</evidence>
<sequence>MRLADFILCDMERILAQWEAFAVTLLPAAARLDSLALRDHAQPLLEAIVADLSTSQTREAQSHKAWGRGPQLADAPHTAAHTHATLRAQGGFDINQLAAEYRALRASVLELWMDDCLPEGPHVGDIIRFDEAIDQAIAESIRSFSAEVERARNLFLGMLGHDMRSPLQTIQATASYLTGINAGESVSAAANRLIRTGARMQALLDDLCDFNRTELGLGISIVPADVDLAMVFTDETDQLRAAHPDRQIVLEAPLSLRGVWDGPRLQQLLGNLVVNAIRYGAHDMPVRVVMTGDGTEVRFEVRNSGAAIAPALLQRLFDPLQRGPDAAAPNGANLGLGLYIAREIAVAHGGTIDVRSDERETVFTVRLPRQAVTRRAL</sequence>
<comment type="catalytic activity">
    <reaction evidence="1">
        <text>ATP + protein L-histidine = ADP + protein N-phospho-L-histidine.</text>
        <dbReference type="EC" id="2.7.13.3"/>
    </reaction>
</comment>
<dbReference type="SUPFAM" id="SSF47384">
    <property type="entry name" value="Homodimeric domain of signal transducing histidine kinase"/>
    <property type="match status" value="1"/>
</dbReference>
<keyword evidence="3" id="KW-0597">Phosphoprotein</keyword>
<comment type="caution">
    <text evidence="7">The sequence shown here is derived from an EMBL/GenBank/DDBJ whole genome shotgun (WGS) entry which is preliminary data.</text>
</comment>
<dbReference type="AlphaFoldDB" id="A0A7Z7BFY7"/>
<evidence type="ECO:0000256" key="4">
    <source>
        <dbReference type="ARBA" id="ARBA00022679"/>
    </source>
</evidence>
<dbReference type="EC" id="2.7.13.3" evidence="2"/>
<dbReference type="PRINTS" id="PR00344">
    <property type="entry name" value="BCTRLSENSOR"/>
</dbReference>
<dbReference type="GO" id="GO:0009927">
    <property type="term" value="F:histidine phosphotransfer kinase activity"/>
    <property type="evidence" value="ECO:0007669"/>
    <property type="project" value="TreeGrafter"/>
</dbReference>